<keyword evidence="5" id="KW-1185">Reference proteome</keyword>
<dbReference type="InterPro" id="IPR050223">
    <property type="entry name" value="D-isomer_2-hydroxyacid_DH"/>
</dbReference>
<evidence type="ECO:0000256" key="2">
    <source>
        <dbReference type="ARBA" id="ARBA00023027"/>
    </source>
</evidence>
<evidence type="ECO:0000313" key="4">
    <source>
        <dbReference type="EMBL" id="GAA0924609.1"/>
    </source>
</evidence>
<dbReference type="PANTHER" id="PTHR10996">
    <property type="entry name" value="2-HYDROXYACID DEHYDROGENASE-RELATED"/>
    <property type="match status" value="1"/>
</dbReference>
<dbReference type="Proteomes" id="UP001499967">
    <property type="component" value="Unassembled WGS sequence"/>
</dbReference>
<organism evidence="4 5">
    <name type="scientific">Pseudonocardia zijingensis</name>
    <dbReference type="NCBI Taxonomy" id="153376"/>
    <lineage>
        <taxon>Bacteria</taxon>
        <taxon>Bacillati</taxon>
        <taxon>Actinomycetota</taxon>
        <taxon>Actinomycetes</taxon>
        <taxon>Pseudonocardiales</taxon>
        <taxon>Pseudonocardiaceae</taxon>
        <taxon>Pseudonocardia</taxon>
    </lineage>
</organism>
<dbReference type="Pfam" id="PF02826">
    <property type="entry name" value="2-Hacid_dh_C"/>
    <property type="match status" value="1"/>
</dbReference>
<keyword evidence="1" id="KW-0560">Oxidoreductase</keyword>
<accession>A0ABN1P9H3</accession>
<dbReference type="PANTHER" id="PTHR10996:SF178">
    <property type="entry name" value="2-HYDROXYACID DEHYDROGENASE YGL185C-RELATED"/>
    <property type="match status" value="1"/>
</dbReference>
<feature type="domain" description="D-isomer specific 2-hydroxyacid dehydrogenase NAD-binding" evidence="3">
    <location>
        <begin position="106"/>
        <end position="273"/>
    </location>
</feature>
<sequence>MTAPARPLVVLVPHRDGPELLGDVPAVEPVPYEPNAPLPDAAATAPVLIPPLAPTDTAALMKAMPRLELVQLLSAGAEIWTGKVPRAVQLSDCRGAHGAATADWVLAALLATWRNIPHFMRDQLQGRWSPSPVDDLDGKRVLILGAGDIASHVARRLAAFEVTTTMVGRTPRPGVHGVEEVHRLLPAHDACVVVVPLTDATRGLVDAGFLSAMPRGAVLVNAGRGAVVNTGALVAELSSGRLRAALDVTDPEPLPPEHPLWRAPGLLLTPHIGSNTPGALVRAYRVAAEQIALFGAGRPLTNLVHDGY</sequence>
<dbReference type="SUPFAM" id="SSF51735">
    <property type="entry name" value="NAD(P)-binding Rossmann-fold domains"/>
    <property type="match status" value="1"/>
</dbReference>
<dbReference type="PROSITE" id="PS00671">
    <property type="entry name" value="D_2_HYDROXYACID_DH_3"/>
    <property type="match status" value="1"/>
</dbReference>
<proteinExistence type="predicted"/>
<reference evidence="4 5" key="1">
    <citation type="journal article" date="2019" name="Int. J. Syst. Evol. Microbiol.">
        <title>The Global Catalogue of Microorganisms (GCM) 10K type strain sequencing project: providing services to taxonomists for standard genome sequencing and annotation.</title>
        <authorList>
            <consortium name="The Broad Institute Genomics Platform"/>
            <consortium name="The Broad Institute Genome Sequencing Center for Infectious Disease"/>
            <person name="Wu L."/>
            <person name="Ma J."/>
        </authorList>
    </citation>
    <scope>NUCLEOTIDE SEQUENCE [LARGE SCALE GENOMIC DNA]</scope>
    <source>
        <strain evidence="4 5">JCM 11117</strain>
    </source>
</reference>
<dbReference type="InterPro" id="IPR029753">
    <property type="entry name" value="D-isomer_DH_CS"/>
</dbReference>
<dbReference type="SUPFAM" id="SSF52283">
    <property type="entry name" value="Formate/glycerate dehydrogenase catalytic domain-like"/>
    <property type="match status" value="1"/>
</dbReference>
<dbReference type="Gene3D" id="3.40.50.720">
    <property type="entry name" value="NAD(P)-binding Rossmann-like Domain"/>
    <property type="match status" value="2"/>
</dbReference>
<dbReference type="EMBL" id="BAAAHP010000024">
    <property type="protein sequence ID" value="GAA0924609.1"/>
    <property type="molecule type" value="Genomic_DNA"/>
</dbReference>
<keyword evidence="2" id="KW-0520">NAD</keyword>
<evidence type="ECO:0000259" key="3">
    <source>
        <dbReference type="Pfam" id="PF02826"/>
    </source>
</evidence>
<evidence type="ECO:0000313" key="5">
    <source>
        <dbReference type="Proteomes" id="UP001499967"/>
    </source>
</evidence>
<evidence type="ECO:0000256" key="1">
    <source>
        <dbReference type="ARBA" id="ARBA00023002"/>
    </source>
</evidence>
<gene>
    <name evidence="4" type="ORF">GCM10009559_09130</name>
</gene>
<comment type="caution">
    <text evidence="4">The sequence shown here is derived from an EMBL/GenBank/DDBJ whole genome shotgun (WGS) entry which is preliminary data.</text>
</comment>
<dbReference type="InterPro" id="IPR006140">
    <property type="entry name" value="D-isomer_DH_NAD-bd"/>
</dbReference>
<dbReference type="InterPro" id="IPR036291">
    <property type="entry name" value="NAD(P)-bd_dom_sf"/>
</dbReference>
<protein>
    <submittedName>
        <fullName evidence="4">2-hydroxyacid dehydrogenase</fullName>
    </submittedName>
</protein>
<name>A0ABN1P9H3_9PSEU</name>